<dbReference type="SUPFAM" id="SSF53271">
    <property type="entry name" value="PRTase-like"/>
    <property type="match status" value="1"/>
</dbReference>
<dbReference type="InterPro" id="IPR051910">
    <property type="entry name" value="ComF/GntX_DNA_util-trans"/>
</dbReference>
<sequence length="268" mass="28348">MFNALMPLARPPTAKVNATSSDESRAGVTSRPPALKAIALKCAPFRTAGQLVLPRQCAGCGLWDTDLCPQCQQLLSRSATLLNSDLLPATDLAIWSQGTYAGALRQIVLSFKSGRHRAITGAVLAGINDGAATMVPWLACQLAKDKPLAIINAPSKLSRRWHANLVARQLAQGLTDYLAPQLDIAVVSADPLRLRSGKQLGKNSRQRAQRQVKCLADATGWQVVLVDDVVTTGATLEASAKAIEAAGGVVVCAWTLAAAPTKKRTARP</sequence>
<organism evidence="3 4">
    <name type="scientific">Actinomyces graevenitzii C83</name>
    <dbReference type="NCBI Taxonomy" id="435830"/>
    <lineage>
        <taxon>Bacteria</taxon>
        <taxon>Bacillati</taxon>
        <taxon>Actinomycetota</taxon>
        <taxon>Actinomycetes</taxon>
        <taxon>Actinomycetales</taxon>
        <taxon>Actinomycetaceae</taxon>
        <taxon>Actinomyces</taxon>
    </lineage>
</organism>
<dbReference type="Gene3D" id="3.40.50.2020">
    <property type="match status" value="1"/>
</dbReference>
<evidence type="ECO:0000259" key="2">
    <source>
        <dbReference type="Pfam" id="PF00156"/>
    </source>
</evidence>
<dbReference type="eggNOG" id="COG1040">
    <property type="taxonomic scope" value="Bacteria"/>
</dbReference>
<reference evidence="3 4" key="1">
    <citation type="submission" date="2011-10" db="EMBL/GenBank/DDBJ databases">
        <title>The Genome Sequence of Actinomyces graevenitzii C83.</title>
        <authorList>
            <consortium name="The Broad Institute Genome Sequencing Platform"/>
            <consortium name="The Broad Institute Genome Sequencing Center for Infectious Disease"/>
            <person name="Earl A."/>
            <person name="Ward D."/>
            <person name="Feldgarden M."/>
            <person name="Gevers D."/>
            <person name="Sibley C.D."/>
            <person name="Field T.R."/>
            <person name="Grinwis M."/>
            <person name="Eshaghurshan C.S."/>
            <person name="Surette M.G."/>
            <person name="Young S.K."/>
            <person name="Zeng Q."/>
            <person name="Gargeya S."/>
            <person name="Fitzgerald M."/>
            <person name="Haas B."/>
            <person name="Abouelleil A."/>
            <person name="Alvarado L."/>
            <person name="Arachchi H.M."/>
            <person name="Berlin A."/>
            <person name="Brown A."/>
            <person name="Chapman S.B."/>
            <person name="Chen Z."/>
            <person name="Dunbar C."/>
            <person name="Freedman E."/>
            <person name="Gearin G."/>
            <person name="Goldberg J."/>
            <person name="Griggs A."/>
            <person name="Gujja S."/>
            <person name="Heiman D."/>
            <person name="Howarth C."/>
            <person name="Larson L."/>
            <person name="Lui A."/>
            <person name="MacDonald P.J.P."/>
            <person name="Montmayeur A."/>
            <person name="Murphy C."/>
            <person name="Neiman D."/>
            <person name="Pearson M."/>
            <person name="Priest M."/>
            <person name="Roberts A."/>
            <person name="Saif S."/>
            <person name="Shea T."/>
            <person name="Shenoy N."/>
            <person name="Sisk P."/>
            <person name="Stolte C."/>
            <person name="Sykes S."/>
            <person name="Wortman J."/>
            <person name="Nusbaum C."/>
            <person name="Birren B."/>
        </authorList>
    </citation>
    <scope>NUCLEOTIDE SEQUENCE [LARGE SCALE GENOMIC DNA]</scope>
    <source>
        <strain evidence="3 4">C83</strain>
    </source>
</reference>
<dbReference type="EMBL" id="ACRN01000015">
    <property type="protein sequence ID" value="EHM87345.1"/>
    <property type="molecule type" value="Genomic_DNA"/>
</dbReference>
<dbReference type="AlphaFoldDB" id="G9PHJ6"/>
<evidence type="ECO:0000313" key="3">
    <source>
        <dbReference type="EMBL" id="EHM87345.1"/>
    </source>
</evidence>
<evidence type="ECO:0000313" key="4">
    <source>
        <dbReference type="Proteomes" id="UP000003822"/>
    </source>
</evidence>
<feature type="domain" description="Phosphoribosyltransferase" evidence="2">
    <location>
        <begin position="210"/>
        <end position="263"/>
    </location>
</feature>
<dbReference type="PANTHER" id="PTHR47505:SF1">
    <property type="entry name" value="DNA UTILIZATION PROTEIN YHGH"/>
    <property type="match status" value="1"/>
</dbReference>
<comment type="similarity">
    <text evidence="1">Belongs to the ComF/GntX family.</text>
</comment>
<dbReference type="PATRIC" id="fig|435830.3.peg.1658"/>
<dbReference type="PANTHER" id="PTHR47505">
    <property type="entry name" value="DNA UTILIZATION PROTEIN YHGH"/>
    <property type="match status" value="1"/>
</dbReference>
<dbReference type="Pfam" id="PF00156">
    <property type="entry name" value="Pribosyltran"/>
    <property type="match status" value="1"/>
</dbReference>
<dbReference type="InterPro" id="IPR000836">
    <property type="entry name" value="PRTase_dom"/>
</dbReference>
<dbReference type="InterPro" id="IPR029057">
    <property type="entry name" value="PRTase-like"/>
</dbReference>
<dbReference type="OrthoDB" id="5242900at2"/>
<dbReference type="HOGENOM" id="CLU_054549_3_1_11"/>
<gene>
    <name evidence="3" type="ORF">HMPREF0045_01724</name>
</gene>
<proteinExistence type="inferred from homology"/>
<accession>G9PHJ6</accession>
<protein>
    <recommendedName>
        <fullName evidence="2">Phosphoribosyltransferase domain-containing protein</fullName>
    </recommendedName>
</protein>
<comment type="caution">
    <text evidence="3">The sequence shown here is derived from an EMBL/GenBank/DDBJ whole genome shotgun (WGS) entry which is preliminary data.</text>
</comment>
<keyword evidence="4" id="KW-1185">Reference proteome</keyword>
<dbReference type="STRING" id="435830.HMPREF0045_01724"/>
<name>G9PHJ6_9ACTO</name>
<evidence type="ECO:0000256" key="1">
    <source>
        <dbReference type="ARBA" id="ARBA00008007"/>
    </source>
</evidence>
<dbReference type="RefSeq" id="WP_005987568.1">
    <property type="nucleotide sequence ID" value="NZ_JH470339.1"/>
</dbReference>
<dbReference type="Proteomes" id="UP000003822">
    <property type="component" value="Unassembled WGS sequence"/>
</dbReference>